<feature type="region of interest" description="Disordered" evidence="14">
    <location>
        <begin position="99"/>
        <end position="133"/>
    </location>
</feature>
<proteinExistence type="predicted"/>
<organism evidence="18 19">
    <name type="scientific">Patiria miniata</name>
    <name type="common">Bat star</name>
    <name type="synonym">Asterina miniata</name>
    <dbReference type="NCBI Taxonomy" id="46514"/>
    <lineage>
        <taxon>Eukaryota</taxon>
        <taxon>Metazoa</taxon>
        <taxon>Echinodermata</taxon>
        <taxon>Eleutherozoa</taxon>
        <taxon>Asterozoa</taxon>
        <taxon>Asteroidea</taxon>
        <taxon>Valvatacea</taxon>
        <taxon>Valvatida</taxon>
        <taxon>Asterinidae</taxon>
        <taxon>Patiria</taxon>
    </lineage>
</organism>
<keyword evidence="9" id="KW-0067">ATP-binding</keyword>
<comment type="catalytic activity">
    <reaction evidence="12">
        <text>L-threonyl-[protein] + ATP = O-phospho-L-threonyl-[protein] + ADP + H(+)</text>
        <dbReference type="Rhea" id="RHEA:46608"/>
        <dbReference type="Rhea" id="RHEA-COMP:11060"/>
        <dbReference type="Rhea" id="RHEA-COMP:11605"/>
        <dbReference type="ChEBI" id="CHEBI:15378"/>
        <dbReference type="ChEBI" id="CHEBI:30013"/>
        <dbReference type="ChEBI" id="CHEBI:30616"/>
        <dbReference type="ChEBI" id="CHEBI:61977"/>
        <dbReference type="ChEBI" id="CHEBI:456216"/>
        <dbReference type="EC" id="2.7.11.1"/>
    </reaction>
</comment>
<feature type="compositionally biased region" description="Polar residues" evidence="14">
    <location>
        <begin position="562"/>
        <end position="574"/>
    </location>
</feature>
<keyword evidence="10 15" id="KW-1133">Transmembrane helix</keyword>
<feature type="transmembrane region" description="Helical" evidence="15">
    <location>
        <begin position="239"/>
        <end position="261"/>
    </location>
</feature>
<feature type="region of interest" description="Disordered" evidence="14">
    <location>
        <begin position="1327"/>
        <end position="1395"/>
    </location>
</feature>
<dbReference type="EnsemblMetazoa" id="XM_038208241.1">
    <property type="protein sequence ID" value="XP_038064169.1"/>
    <property type="gene ID" value="LOC119734703"/>
</dbReference>
<dbReference type="PANTHER" id="PTHR24417">
    <property type="entry name" value="SERINE/THREONINE-PROTEIN KINASE LMTK1"/>
    <property type="match status" value="1"/>
</dbReference>
<dbReference type="InterPro" id="IPR000719">
    <property type="entry name" value="Prot_kinase_dom"/>
</dbReference>
<feature type="transmembrane region" description="Helical" evidence="15">
    <location>
        <begin position="54"/>
        <end position="74"/>
    </location>
</feature>
<evidence type="ECO:0000256" key="11">
    <source>
        <dbReference type="ARBA" id="ARBA00023136"/>
    </source>
</evidence>
<evidence type="ECO:0000256" key="1">
    <source>
        <dbReference type="ARBA" id="ARBA00004370"/>
    </source>
</evidence>
<dbReference type="Pfam" id="PF07714">
    <property type="entry name" value="PK_Tyr_Ser-Thr"/>
    <property type="match status" value="1"/>
</dbReference>
<feature type="compositionally biased region" description="Polar residues" evidence="14">
    <location>
        <begin position="758"/>
        <end position="769"/>
    </location>
</feature>
<dbReference type="PROSITE" id="PS50011">
    <property type="entry name" value="PROTEIN_KINASE_DOM"/>
    <property type="match status" value="1"/>
</dbReference>
<evidence type="ECO:0000256" key="13">
    <source>
        <dbReference type="ARBA" id="ARBA00048679"/>
    </source>
</evidence>
<feature type="compositionally biased region" description="Polar residues" evidence="14">
    <location>
        <begin position="508"/>
        <end position="522"/>
    </location>
</feature>
<keyword evidence="3" id="KW-0723">Serine/threonine-protein kinase</keyword>
<evidence type="ECO:0000256" key="16">
    <source>
        <dbReference type="SAM" id="SignalP"/>
    </source>
</evidence>
<protein>
    <recommendedName>
        <fullName evidence="2">non-specific serine/threonine protein kinase</fullName>
        <ecNumber evidence="2">2.7.11.1</ecNumber>
    </recommendedName>
</protein>
<keyword evidence="16" id="KW-0732">Signal</keyword>
<reference evidence="18" key="1">
    <citation type="submission" date="2022-11" db="UniProtKB">
        <authorList>
            <consortium name="EnsemblMetazoa"/>
        </authorList>
    </citation>
    <scope>IDENTIFICATION</scope>
</reference>
<comment type="subcellular location">
    <subcellularLocation>
        <location evidence="1">Membrane</location>
    </subcellularLocation>
</comment>
<comment type="catalytic activity">
    <reaction evidence="13">
        <text>L-seryl-[protein] + ATP = O-phospho-L-seryl-[protein] + ADP + H(+)</text>
        <dbReference type="Rhea" id="RHEA:17989"/>
        <dbReference type="Rhea" id="RHEA-COMP:9863"/>
        <dbReference type="Rhea" id="RHEA-COMP:11604"/>
        <dbReference type="ChEBI" id="CHEBI:15378"/>
        <dbReference type="ChEBI" id="CHEBI:29999"/>
        <dbReference type="ChEBI" id="CHEBI:30616"/>
        <dbReference type="ChEBI" id="CHEBI:83421"/>
        <dbReference type="ChEBI" id="CHEBI:456216"/>
        <dbReference type="EC" id="2.7.11.1"/>
    </reaction>
</comment>
<dbReference type="Gene3D" id="3.30.200.20">
    <property type="entry name" value="Phosphorylase Kinase, domain 1"/>
    <property type="match status" value="1"/>
</dbReference>
<dbReference type="OMA" id="REPKFEI"/>
<feature type="region of interest" description="Disordered" evidence="14">
    <location>
        <begin position="1074"/>
        <end position="1115"/>
    </location>
</feature>
<evidence type="ECO:0000256" key="4">
    <source>
        <dbReference type="ARBA" id="ARBA00022553"/>
    </source>
</evidence>
<feature type="region of interest" description="Disordered" evidence="14">
    <location>
        <begin position="475"/>
        <end position="542"/>
    </location>
</feature>
<keyword evidence="7" id="KW-0547">Nucleotide-binding</keyword>
<feature type="compositionally biased region" description="Low complexity" evidence="14">
    <location>
        <begin position="1095"/>
        <end position="1115"/>
    </location>
</feature>
<evidence type="ECO:0000256" key="14">
    <source>
        <dbReference type="SAM" id="MobiDB-lite"/>
    </source>
</evidence>
<evidence type="ECO:0000256" key="15">
    <source>
        <dbReference type="SAM" id="Phobius"/>
    </source>
</evidence>
<dbReference type="GO" id="GO:0012505">
    <property type="term" value="C:endomembrane system"/>
    <property type="evidence" value="ECO:0007669"/>
    <property type="project" value="UniProtKB-ARBA"/>
</dbReference>
<evidence type="ECO:0000256" key="10">
    <source>
        <dbReference type="ARBA" id="ARBA00022989"/>
    </source>
</evidence>
<feature type="compositionally biased region" description="Low complexity" evidence="14">
    <location>
        <begin position="1167"/>
        <end position="1189"/>
    </location>
</feature>
<dbReference type="GO" id="GO:0005524">
    <property type="term" value="F:ATP binding"/>
    <property type="evidence" value="ECO:0007669"/>
    <property type="project" value="UniProtKB-KW"/>
</dbReference>
<evidence type="ECO:0000256" key="9">
    <source>
        <dbReference type="ARBA" id="ARBA00022840"/>
    </source>
</evidence>
<dbReference type="InterPro" id="IPR001245">
    <property type="entry name" value="Ser-Thr/Tyr_kinase_cat_dom"/>
</dbReference>
<evidence type="ECO:0000256" key="8">
    <source>
        <dbReference type="ARBA" id="ARBA00022777"/>
    </source>
</evidence>
<keyword evidence="19" id="KW-1185">Reference proteome</keyword>
<feature type="compositionally biased region" description="Acidic residues" evidence="14">
    <location>
        <begin position="673"/>
        <end position="683"/>
    </location>
</feature>
<dbReference type="GeneID" id="119734703"/>
<dbReference type="EC" id="2.7.11.1" evidence="2"/>
<dbReference type="GO" id="GO:0004674">
    <property type="term" value="F:protein serine/threonine kinase activity"/>
    <property type="evidence" value="ECO:0007669"/>
    <property type="project" value="UniProtKB-KW"/>
</dbReference>
<feature type="domain" description="Protein kinase" evidence="17">
    <location>
        <begin position="176"/>
        <end position="451"/>
    </location>
</feature>
<evidence type="ECO:0000313" key="18">
    <source>
        <dbReference type="EnsemblMetazoa" id="XP_038064170.1"/>
    </source>
</evidence>
<dbReference type="PANTHER" id="PTHR24417:SF7">
    <property type="entry name" value="CHROMATIN MODIFICATION-RELATED PROTEIN EAF1"/>
    <property type="match status" value="1"/>
</dbReference>
<keyword evidence="11 15" id="KW-0472">Membrane</keyword>
<feature type="region of interest" description="Disordered" evidence="14">
    <location>
        <begin position="1020"/>
        <end position="1054"/>
    </location>
</feature>
<feature type="compositionally biased region" description="Polar residues" evidence="14">
    <location>
        <begin position="1026"/>
        <end position="1044"/>
    </location>
</feature>
<name>A0A914AJK7_PATMI</name>
<evidence type="ECO:0000256" key="7">
    <source>
        <dbReference type="ARBA" id="ARBA00022741"/>
    </source>
</evidence>
<feature type="chain" id="PRO_5038324111" description="non-specific serine/threonine protein kinase" evidence="16">
    <location>
        <begin position="31"/>
        <end position="1518"/>
    </location>
</feature>
<dbReference type="InterPro" id="IPR011009">
    <property type="entry name" value="Kinase-like_dom_sf"/>
</dbReference>
<dbReference type="RefSeq" id="XP_038064169.1">
    <property type="nucleotide sequence ID" value="XM_038208241.1"/>
</dbReference>
<dbReference type="RefSeq" id="XP_038064170.1">
    <property type="nucleotide sequence ID" value="XM_038208242.1"/>
</dbReference>
<feature type="compositionally biased region" description="Low complexity" evidence="14">
    <location>
        <begin position="1222"/>
        <end position="1244"/>
    </location>
</feature>
<dbReference type="Proteomes" id="UP000887568">
    <property type="component" value="Unplaced"/>
</dbReference>
<feature type="region of interest" description="Disordered" evidence="14">
    <location>
        <begin position="555"/>
        <end position="582"/>
    </location>
</feature>
<feature type="region of interest" description="Disordered" evidence="14">
    <location>
        <begin position="1163"/>
        <end position="1189"/>
    </location>
</feature>
<feature type="compositionally biased region" description="Polar residues" evidence="14">
    <location>
        <begin position="650"/>
        <end position="670"/>
    </location>
</feature>
<feature type="signal peptide" evidence="16">
    <location>
        <begin position="1"/>
        <end position="30"/>
    </location>
</feature>
<keyword evidence="8" id="KW-0418">Kinase</keyword>
<keyword evidence="6 15" id="KW-0812">Transmembrane</keyword>
<evidence type="ECO:0000256" key="2">
    <source>
        <dbReference type="ARBA" id="ARBA00012513"/>
    </source>
</evidence>
<evidence type="ECO:0000256" key="12">
    <source>
        <dbReference type="ARBA" id="ARBA00047899"/>
    </source>
</evidence>
<evidence type="ECO:0000256" key="6">
    <source>
        <dbReference type="ARBA" id="ARBA00022692"/>
    </source>
</evidence>
<feature type="region of interest" description="Disordered" evidence="14">
    <location>
        <begin position="758"/>
        <end position="777"/>
    </location>
</feature>
<keyword evidence="5" id="KW-0808">Transferase</keyword>
<keyword evidence="4" id="KW-0597">Phosphoprotein</keyword>
<dbReference type="EnsemblMetazoa" id="XM_038208242.1">
    <property type="protein sequence ID" value="XP_038064170.1"/>
    <property type="gene ID" value="LOC119734703"/>
</dbReference>
<sequence>MKVQSSLPKMVRHGLLAAVLILAVCELIDAASLADTRESVMNATGLSDMTVISILSVASCLCLIIAFVGCASCCKTGFAQKFEDTTTETTVVGEQYTRFSDFSPPTMSTPSRPPGSHEPETVTIEPLPQLPGRTSNQWVNVIRVSGGTGGGLDPGQTLQSIKLIDSPRFQFPRGQISYVDEMGNGWFGKVLQGEAQRMHPGLRKSRVVIKQLRDTATPEEQLLFLQEVQPYREVNHPNVLLLLGQCIDSMPLLLILEYAPFGDLKSYLRKHRDDVQQMAQQDIQLKMAADIVSGLMWLHQADFIYIDLATRNCQVSADTSVKIGDYGLALEKYPDDYYITKDNTQAIPIRWLGPEVIDLAEDGTVKTKKITKESNVWSFGIMMLELSTGAKRPYAKLTDEQVLQQVVKEQEIRVDKPNLSIHYAARWFEIMMYCWLEADIRPTMKELHDLIQYLKDHRDRVDMPDFEARWNNLKPAALQESSESGKEDEVAPPSTIQKNPPGFDDDFISQQQNEKPSPTKQSPVIVPPKAKQESPAKTVGFNSDFGSAPVAFIKSPPENVTDMPSPNRNMNAETGTAGDQPLFDDDFVTAVVQPTIEAAPQPDVPVDQFQSEFVTQVEVPATQSAPLFLVQDGGINIKDETPKPVLQSDLVPSSAPTDETSPDISLQAPQEISFDEPQPELDAEVQRTSTPVVSEEHYDPSANFSMVSPAADHDPNTFISTSSLSLSKTPTPNEDSITFHSMATPDSKDQTEFLSFDTANTTPSTNYLTPTKDHTPTMDNTFDTTTSFQDEEPTFIIKTDTTPVDVQSTDPLSAPLPADHSPTEFTTFVTGEAHPLAAEDQSAAAVPSSDVTPLETNESLVVQLSTPTPADHSPTEFTSFVTGEAHPLAAEDQSAAAVPSSDVTPLETNESLVVQLSTPTPADHSPTEFTTFVTGEAHPLAAKDQSAAAVPSSDATPLETNDSLVVQLSTPTPADHSPTEFTSFVIGEAHPLAAEDQPAAAIPSSDATPLETNESLVVEPPGEDTLMQSGFFDSTDSSFATPQQAPRDLSSLSLLPSTETSQIVSSPFTITMSTDGAGSPLEGALSVHSGTGNGTVSHSFTSSSSSSSSTRVMKTTRTVRQVRIVGGQEIVMEGDGETIEGDGVVSVVPGADGDGTVIQTLSGGELQTSSSSFQSTQQTSSSMMRQTSGSEQLASFTVTPGGEMTSSDGTISVTRQMSGEMSSSSSTSSVTRQVSSQQVSSLTSEMSGEATSMVWQMSGESTSSMTRQLSSSSSSSSLTAASSSKVVTSQKTVAEASALQQVSSSNNAISGSGDLTFMLSGDNALKQMGSSSTSVVSHSSSSQSLSRSEMSSQVVSSSEQSGEAPSNVTVSRSMSASASQQQQSSSVQIMTQSSSNAQQPVAFDLNRLSLDAANGNSLVEGEPGTTVQKTMKVTTGPGQVSVGQAMTMQGGGSDVREMENGTKVSVQWQGSAAAKQEHSVFSTEFTTDGSSGQLEGLPGQSSQLAVTLPEGDSTSEGN</sequence>
<dbReference type="GO" id="GO:0016020">
    <property type="term" value="C:membrane"/>
    <property type="evidence" value="ECO:0007669"/>
    <property type="project" value="UniProtKB-SubCell"/>
</dbReference>
<feature type="compositionally biased region" description="Polar residues" evidence="14">
    <location>
        <begin position="1479"/>
        <end position="1505"/>
    </location>
</feature>
<evidence type="ECO:0000256" key="3">
    <source>
        <dbReference type="ARBA" id="ARBA00022527"/>
    </source>
</evidence>
<dbReference type="OrthoDB" id="5973359at2759"/>
<accession>A0A914AJK7</accession>
<dbReference type="Gene3D" id="1.10.510.10">
    <property type="entry name" value="Transferase(Phosphotransferase) domain 1"/>
    <property type="match status" value="1"/>
</dbReference>
<evidence type="ECO:0000313" key="19">
    <source>
        <dbReference type="Proteomes" id="UP000887568"/>
    </source>
</evidence>
<dbReference type="GO" id="GO:0005737">
    <property type="term" value="C:cytoplasm"/>
    <property type="evidence" value="ECO:0007669"/>
    <property type="project" value="UniProtKB-ARBA"/>
</dbReference>
<feature type="compositionally biased region" description="Low complexity" evidence="14">
    <location>
        <begin position="1261"/>
        <end position="1286"/>
    </location>
</feature>
<evidence type="ECO:0000259" key="17">
    <source>
        <dbReference type="PROSITE" id="PS50011"/>
    </source>
</evidence>
<feature type="region of interest" description="Disordered" evidence="14">
    <location>
        <begin position="1215"/>
        <end position="1286"/>
    </location>
</feature>
<feature type="compositionally biased region" description="Polar residues" evidence="14">
    <location>
        <begin position="1245"/>
        <end position="1260"/>
    </location>
</feature>
<feature type="region of interest" description="Disordered" evidence="14">
    <location>
        <begin position="1479"/>
        <end position="1518"/>
    </location>
</feature>
<dbReference type="FunFam" id="3.30.200.20:FF:000275">
    <property type="entry name" value="Apoptosis associated tyrosine kinase"/>
    <property type="match status" value="1"/>
</dbReference>
<evidence type="ECO:0000256" key="5">
    <source>
        <dbReference type="ARBA" id="ARBA00022679"/>
    </source>
</evidence>
<feature type="compositionally biased region" description="Low complexity" evidence="14">
    <location>
        <begin position="1330"/>
        <end position="1395"/>
    </location>
</feature>
<dbReference type="SUPFAM" id="SSF56112">
    <property type="entry name" value="Protein kinase-like (PK-like)"/>
    <property type="match status" value="1"/>
</dbReference>
<feature type="region of interest" description="Disordered" evidence="14">
    <location>
        <begin position="637"/>
        <end position="685"/>
    </location>
</feature>